<name>A0A1H8HBA1_9BACT</name>
<dbReference type="InterPro" id="IPR029016">
    <property type="entry name" value="GAF-like_dom_sf"/>
</dbReference>
<dbReference type="RefSeq" id="WP_089920020.1">
    <property type="nucleotide sequence ID" value="NZ_FOBB01000011.1"/>
</dbReference>
<dbReference type="AlphaFoldDB" id="A0A1H8HBA1"/>
<sequence length="781" mass="90217">MRVLTAQKGIFKDEGIIESRISFAPFVRFLKEKAANEADTRAFYYRKLVDKFEQIPAALVPLNGPEEVAAHQELLDIVAASVFPVTADMDKDIYGIGMPYKFAIFYYSEQFKKVFTKDGEHLATVPHGFGTDKVARDKKEWLYKLILQKVYKFPVNFDTEIIHTVATPENGSGIKGYVKVKVDPRFVDVKVKGEIPELTYDQVCTKKVCLDWLEETLPLSMFALEGFVIWTVKDVTQEQVLSRVKDLVMNMNENNELQSYRKLEENILAASQMKEAAVHLLPVPKINGRYVLESRFSETDIVLGLKGNEKQQQHLFQQLLEYMLHNPQPLVIPDVNESTVQPYNFLKYLPLKGIKSIIISPIMHEDELLGIVEMASTVENTITLEALGQLEPLYPMAVLLLSRSLDILKSRITGVIKEQFTALQSAVEWKFTDAAWQYLHTPATERKDIGNITFEDVYPLYGAIDIRNSSVERSNAIHEDLREQLLLIKDTLHQVDGTIHLPLLEEVRFKNEALLGDISNTMVSEEEQQINDFLNQEIAPLFRHLYDSHTQLQPALDKYFKTIDKSEGHILHHRQEYEESLASINMAISKYLDKEKENIQLSFPCYFEKYRTDGLEYNIYIGQSISQRQKFDLLYLRNLRLWQLSSMAEIARLTHKLKGELKVPLQTTQLILAHSNPIDISFRQDERRFDVEGAYNIRYEIMKKRIDKVHIQPGGERLTQPNTIAVVYSYVKEMEEYRKYIHFLQNKNILKPGIEMLDLEELQGISGLKAMRVEVNLEPEK</sequence>
<gene>
    <name evidence="1" type="ORF">SAMN04488505_11114</name>
</gene>
<evidence type="ECO:0000313" key="1">
    <source>
        <dbReference type="EMBL" id="SEN53219.1"/>
    </source>
</evidence>
<dbReference type="SUPFAM" id="SSF55781">
    <property type="entry name" value="GAF domain-like"/>
    <property type="match status" value="1"/>
</dbReference>
<reference evidence="1 2" key="1">
    <citation type="submission" date="2016-10" db="EMBL/GenBank/DDBJ databases">
        <authorList>
            <person name="de Groot N.N."/>
        </authorList>
    </citation>
    <scope>NUCLEOTIDE SEQUENCE [LARGE SCALE GENOMIC DNA]</scope>
    <source>
        <strain evidence="1 2">DSM 21039</strain>
    </source>
</reference>
<organism evidence="1 2">
    <name type="scientific">Chitinophaga rupis</name>
    <dbReference type="NCBI Taxonomy" id="573321"/>
    <lineage>
        <taxon>Bacteria</taxon>
        <taxon>Pseudomonadati</taxon>
        <taxon>Bacteroidota</taxon>
        <taxon>Chitinophagia</taxon>
        <taxon>Chitinophagales</taxon>
        <taxon>Chitinophagaceae</taxon>
        <taxon>Chitinophaga</taxon>
    </lineage>
</organism>
<accession>A0A1H8HBA1</accession>
<dbReference type="EMBL" id="FOBB01000011">
    <property type="protein sequence ID" value="SEN53219.1"/>
    <property type="molecule type" value="Genomic_DNA"/>
</dbReference>
<dbReference type="OrthoDB" id="627374at2"/>
<keyword evidence="2" id="KW-1185">Reference proteome</keyword>
<proteinExistence type="predicted"/>
<evidence type="ECO:0000313" key="2">
    <source>
        <dbReference type="Proteomes" id="UP000198984"/>
    </source>
</evidence>
<protein>
    <recommendedName>
        <fullName evidence="3">GAF domain-containing protein</fullName>
    </recommendedName>
</protein>
<dbReference type="STRING" id="573321.SAMN04488505_11114"/>
<evidence type="ECO:0008006" key="3">
    <source>
        <dbReference type="Google" id="ProtNLM"/>
    </source>
</evidence>
<dbReference type="Proteomes" id="UP000198984">
    <property type="component" value="Unassembled WGS sequence"/>
</dbReference>
<dbReference type="Gene3D" id="3.30.450.40">
    <property type="match status" value="1"/>
</dbReference>